<organism evidence="1 2">
    <name type="scientific">Trametes pubescens</name>
    <name type="common">White-rot fungus</name>
    <dbReference type="NCBI Taxonomy" id="154538"/>
    <lineage>
        <taxon>Eukaryota</taxon>
        <taxon>Fungi</taxon>
        <taxon>Dikarya</taxon>
        <taxon>Basidiomycota</taxon>
        <taxon>Agaricomycotina</taxon>
        <taxon>Agaricomycetes</taxon>
        <taxon>Polyporales</taxon>
        <taxon>Polyporaceae</taxon>
        <taxon>Trametes</taxon>
    </lineage>
</organism>
<dbReference type="EMBL" id="MNAD01001715">
    <property type="protein sequence ID" value="OJT01894.1"/>
    <property type="molecule type" value="Genomic_DNA"/>
</dbReference>
<reference evidence="1 2" key="1">
    <citation type="submission" date="2016-10" db="EMBL/GenBank/DDBJ databases">
        <title>Genome sequence of the basidiomycete white-rot fungus Trametes pubescens.</title>
        <authorList>
            <person name="Makela M.R."/>
            <person name="Granchi Z."/>
            <person name="Peng M."/>
            <person name="De Vries R.P."/>
            <person name="Grigoriev I."/>
            <person name="Riley R."/>
            <person name="Hilden K."/>
        </authorList>
    </citation>
    <scope>NUCLEOTIDE SEQUENCE [LARGE SCALE GENOMIC DNA]</scope>
    <source>
        <strain evidence="1 2">FBCC735</strain>
    </source>
</reference>
<proteinExistence type="predicted"/>
<evidence type="ECO:0000313" key="1">
    <source>
        <dbReference type="EMBL" id="OJT01894.1"/>
    </source>
</evidence>
<keyword evidence="2" id="KW-1185">Reference proteome</keyword>
<comment type="caution">
    <text evidence="1">The sequence shown here is derived from an EMBL/GenBank/DDBJ whole genome shotgun (WGS) entry which is preliminary data.</text>
</comment>
<sequence>MAWISNIYTRKPIRPRMAELAELVRLPIDETTFELAMLSSSASKRACHVYPPQC</sequence>
<evidence type="ECO:0000313" key="2">
    <source>
        <dbReference type="Proteomes" id="UP000184267"/>
    </source>
</evidence>
<accession>A0A1M2V2T9</accession>
<gene>
    <name evidence="1" type="ORF">TRAPUB_7671</name>
</gene>
<protein>
    <submittedName>
        <fullName evidence="1">Uncharacterized protein</fullName>
    </submittedName>
</protein>
<dbReference type="Proteomes" id="UP000184267">
    <property type="component" value="Unassembled WGS sequence"/>
</dbReference>
<name>A0A1M2V2T9_TRAPU</name>
<dbReference type="AlphaFoldDB" id="A0A1M2V2T9"/>
<dbReference type="OrthoDB" id="2123952at2759"/>
<dbReference type="STRING" id="154538.A0A1M2V2T9"/>